<keyword evidence="3" id="KW-1185">Reference proteome</keyword>
<gene>
    <name evidence="2" type="ORF">OKIOD_LOCUS9263</name>
</gene>
<evidence type="ECO:0000313" key="2">
    <source>
        <dbReference type="EMBL" id="CAG5102853.1"/>
    </source>
</evidence>
<proteinExistence type="predicted"/>
<evidence type="ECO:0000256" key="1">
    <source>
        <dbReference type="SAM" id="SignalP"/>
    </source>
</evidence>
<dbReference type="EMBL" id="OU015566">
    <property type="protein sequence ID" value="CAG5102853.1"/>
    <property type="molecule type" value="Genomic_DNA"/>
</dbReference>
<feature type="chain" id="PRO_5045864378" evidence="1">
    <location>
        <begin position="17"/>
        <end position="106"/>
    </location>
</feature>
<feature type="signal peptide" evidence="1">
    <location>
        <begin position="1"/>
        <end position="16"/>
    </location>
</feature>
<dbReference type="Proteomes" id="UP001158576">
    <property type="component" value="Chromosome 1"/>
</dbReference>
<accession>A0ABN7SUA7</accession>
<sequence>MRLLRILLIVYQTIDAEFTFYDLSRINRECRKTQLAKIFALDNPYEFGSPFRRVSKTCQAVTRYVSAYYLDNTTLPWLKINPEKEAPTADEIAEMIAKEMEKNQNI</sequence>
<evidence type="ECO:0000313" key="3">
    <source>
        <dbReference type="Proteomes" id="UP001158576"/>
    </source>
</evidence>
<organism evidence="2 3">
    <name type="scientific">Oikopleura dioica</name>
    <name type="common">Tunicate</name>
    <dbReference type="NCBI Taxonomy" id="34765"/>
    <lineage>
        <taxon>Eukaryota</taxon>
        <taxon>Metazoa</taxon>
        <taxon>Chordata</taxon>
        <taxon>Tunicata</taxon>
        <taxon>Appendicularia</taxon>
        <taxon>Copelata</taxon>
        <taxon>Oikopleuridae</taxon>
        <taxon>Oikopleura</taxon>
    </lineage>
</organism>
<protein>
    <submittedName>
        <fullName evidence="2">Oidioi.mRNA.OKI2018_I69.chr1.g498.t1.cds</fullName>
    </submittedName>
</protein>
<keyword evidence="1" id="KW-0732">Signal</keyword>
<reference evidence="2 3" key="1">
    <citation type="submission" date="2021-04" db="EMBL/GenBank/DDBJ databases">
        <authorList>
            <person name="Bliznina A."/>
        </authorList>
    </citation>
    <scope>NUCLEOTIDE SEQUENCE [LARGE SCALE GENOMIC DNA]</scope>
</reference>
<name>A0ABN7SUA7_OIKDI</name>